<proteinExistence type="predicted"/>
<dbReference type="AlphaFoldDB" id="A0A1G1XQB4"/>
<accession>A0A1G1XQB4</accession>
<dbReference type="InterPro" id="IPR019476">
    <property type="entry name" value="T4SS_TraD_DNA-bd"/>
</dbReference>
<dbReference type="InterPro" id="IPR058441">
    <property type="entry name" value="DUF8128"/>
</dbReference>
<keyword evidence="1" id="KW-0812">Transmembrane</keyword>
<dbReference type="Pfam" id="PF10412">
    <property type="entry name" value="TrwB_AAD_bind"/>
    <property type="match status" value="1"/>
</dbReference>
<comment type="caution">
    <text evidence="4">The sequence shown here is derived from an EMBL/GenBank/DDBJ whole genome shotgun (WGS) entry which is preliminary data.</text>
</comment>
<dbReference type="Pfam" id="PF26449">
    <property type="entry name" value="DUF8128"/>
    <property type="match status" value="1"/>
</dbReference>
<feature type="transmembrane region" description="Helical" evidence="1">
    <location>
        <begin position="20"/>
        <end position="40"/>
    </location>
</feature>
<dbReference type="PANTHER" id="PTHR30121">
    <property type="entry name" value="UNCHARACTERIZED PROTEIN YJGR-RELATED"/>
    <property type="match status" value="1"/>
</dbReference>
<organism evidence="4 5">
    <name type="scientific">Candidatus Buchananbacteria bacterium RBG_13_39_9</name>
    <dbReference type="NCBI Taxonomy" id="1797531"/>
    <lineage>
        <taxon>Bacteria</taxon>
        <taxon>Candidatus Buchananiibacteriota</taxon>
    </lineage>
</organism>
<dbReference type="Gene3D" id="3.40.50.300">
    <property type="entry name" value="P-loop containing nucleotide triphosphate hydrolases"/>
    <property type="match status" value="2"/>
</dbReference>
<evidence type="ECO:0000259" key="3">
    <source>
        <dbReference type="Pfam" id="PF26449"/>
    </source>
</evidence>
<evidence type="ECO:0000313" key="4">
    <source>
        <dbReference type="EMBL" id="OGY42235.1"/>
    </source>
</evidence>
<feature type="domain" description="DUF8128" evidence="3">
    <location>
        <begin position="110"/>
        <end position="391"/>
    </location>
</feature>
<name>A0A1G1XQB4_9BACT</name>
<evidence type="ECO:0000313" key="5">
    <source>
        <dbReference type="Proteomes" id="UP000176260"/>
    </source>
</evidence>
<keyword evidence="1" id="KW-1133">Transmembrane helix</keyword>
<dbReference type="Proteomes" id="UP000176260">
    <property type="component" value="Unassembled WGS sequence"/>
</dbReference>
<reference evidence="4 5" key="1">
    <citation type="journal article" date="2016" name="Nat. Commun.">
        <title>Thousands of microbial genomes shed light on interconnected biogeochemical processes in an aquifer system.</title>
        <authorList>
            <person name="Anantharaman K."/>
            <person name="Brown C.T."/>
            <person name="Hug L.A."/>
            <person name="Sharon I."/>
            <person name="Castelle C.J."/>
            <person name="Probst A.J."/>
            <person name="Thomas B.C."/>
            <person name="Singh A."/>
            <person name="Wilkins M.J."/>
            <person name="Karaoz U."/>
            <person name="Brodie E.L."/>
            <person name="Williams K.H."/>
            <person name="Hubbard S.S."/>
            <person name="Banfield J.F."/>
        </authorList>
    </citation>
    <scope>NUCLEOTIDE SEQUENCE [LARGE SCALE GENOMIC DNA]</scope>
</reference>
<feature type="transmembrane region" description="Helical" evidence="1">
    <location>
        <begin position="117"/>
        <end position="138"/>
    </location>
</feature>
<evidence type="ECO:0000259" key="2">
    <source>
        <dbReference type="Pfam" id="PF10412"/>
    </source>
</evidence>
<dbReference type="CDD" id="cd01127">
    <property type="entry name" value="TrwB_TraG_TraD_VirD4"/>
    <property type="match status" value="1"/>
</dbReference>
<gene>
    <name evidence="4" type="ORF">A2Y67_01845</name>
</gene>
<sequence>MGDFLPQLEIFGFQGAQAYIVLGLFLLLVFYFVLILFFLLKKITRYFYKKSATFKQVILMVQVPKYETVETGKTQEPKSQQELAEKISKMETFFANIAGLKAQRGLKAEFLGRTDHFAFEIVLKGGLIYFYVVVPLNWRDYIEQQITAQFPEALVEEVEDYNVFNPYGTVTGAMFKFKKEYLYPIKTYRKLETDSLNALTSTLSKLDKDSGAVIQYVIRSAKGEWHKWGQKTASEAHQGKKLSEAITAARKGFSFDKLSKSFKDWGLSASQKKEEPEKHYQISDFEKEIIKGIEEKASKGGVDVNIRVIVSAADSQTANIYLDNILNSFAQFNIYEYGNAFKRYSPNSKKLIQDFIFREFDERAKMIMNTEEITSLYHFPSGHVETPNIVWLQAKKAAPPAELPNEGCLIGYNDFRSIYKDIYLTEEDRRRHVYIIGQTGTGKSQLQINMVIQDIAKGKGVCFIDPHGDTIDTIMQYIPKERAEDVILFDPSDVERPMAINMLEFERPEQKTLAINEMMNIFDKLYDLKATGGPIFEQYMRNALLLIMEDPESGMTLMEAPKVLSDAEFRKYKLSKTKTHVVKDFWLKEAEKAGGEAALANVVPYITSKLTSFIANDIMRPIVSQQKSAFSFRQAMDQNKIIMVKLSKGLIGEINANLLGMVIVGKILLAALSRVDQPEQERKDFYLYIDEFQNFLTEGIQVILSEARKYRLCLTIAHQFIGQLVKNNDTRFKDAIFGNVGNTIVFRVGVEDAEVFAKEFAPVFNQYDVMNTPNLNGYIKPLLFGKTVPPFSFHLTPFEKRPPANPELAKAIRELSRLKYGRDRNIVEAEIIERSKLTGKTAAAAGTEEEELEDFFA</sequence>
<evidence type="ECO:0000256" key="1">
    <source>
        <dbReference type="SAM" id="Phobius"/>
    </source>
</evidence>
<dbReference type="SUPFAM" id="SSF52540">
    <property type="entry name" value="P-loop containing nucleoside triphosphate hydrolases"/>
    <property type="match status" value="1"/>
</dbReference>
<protein>
    <submittedName>
        <fullName evidence="4">Uncharacterized protein</fullName>
    </submittedName>
</protein>
<keyword evidence="1" id="KW-0472">Membrane</keyword>
<feature type="domain" description="Type IV secretion system coupling protein TraD DNA-binding" evidence="2">
    <location>
        <begin position="424"/>
        <end position="760"/>
    </location>
</feature>
<dbReference type="InterPro" id="IPR027417">
    <property type="entry name" value="P-loop_NTPase"/>
</dbReference>
<dbReference type="PANTHER" id="PTHR30121:SF6">
    <property type="entry name" value="SLR6007 PROTEIN"/>
    <property type="match status" value="1"/>
</dbReference>
<dbReference type="InterPro" id="IPR051162">
    <property type="entry name" value="T4SS_component"/>
</dbReference>
<dbReference type="EMBL" id="MHIA01000016">
    <property type="protein sequence ID" value="OGY42235.1"/>
    <property type="molecule type" value="Genomic_DNA"/>
</dbReference>